<dbReference type="KEGG" id="ggr:HKW67_06525"/>
<protein>
    <submittedName>
        <fullName evidence="1">Uncharacterized protein</fullName>
    </submittedName>
</protein>
<dbReference type="AlphaFoldDB" id="A0A6M4IQR1"/>
<reference evidence="1 2" key="1">
    <citation type="submission" date="2020-05" db="EMBL/GenBank/DDBJ databases">
        <title>Complete genome sequence of Gemmatimonas greenlandica TET16.</title>
        <authorList>
            <person name="Zeng Y."/>
        </authorList>
    </citation>
    <scope>NUCLEOTIDE SEQUENCE [LARGE SCALE GENOMIC DNA]</scope>
    <source>
        <strain evidence="1 2">TET16</strain>
    </source>
</reference>
<organism evidence="1 2">
    <name type="scientific">Gemmatimonas groenlandica</name>
    <dbReference type="NCBI Taxonomy" id="2732249"/>
    <lineage>
        <taxon>Bacteria</taxon>
        <taxon>Pseudomonadati</taxon>
        <taxon>Gemmatimonadota</taxon>
        <taxon>Gemmatimonadia</taxon>
        <taxon>Gemmatimonadales</taxon>
        <taxon>Gemmatimonadaceae</taxon>
        <taxon>Gemmatimonas</taxon>
    </lineage>
</organism>
<gene>
    <name evidence="1" type="ORF">HKW67_06525</name>
</gene>
<accession>A0A6M4IQR1</accession>
<proteinExistence type="predicted"/>
<evidence type="ECO:0000313" key="1">
    <source>
        <dbReference type="EMBL" id="QJR35182.1"/>
    </source>
</evidence>
<dbReference type="EMBL" id="CP053085">
    <property type="protein sequence ID" value="QJR35182.1"/>
    <property type="molecule type" value="Genomic_DNA"/>
</dbReference>
<evidence type="ECO:0000313" key="2">
    <source>
        <dbReference type="Proteomes" id="UP000500938"/>
    </source>
</evidence>
<dbReference type="RefSeq" id="WP_171224611.1">
    <property type="nucleotide sequence ID" value="NZ_CP053085.1"/>
</dbReference>
<name>A0A6M4IQR1_9BACT</name>
<dbReference type="Proteomes" id="UP000500938">
    <property type="component" value="Chromosome"/>
</dbReference>
<sequence length="159" mass="17291">MSRILEEPPIDPIRGYFSQLCVMLTGIASGVVEPPAGEALQSPTYHMGRRDGFHVVVAHLASSRNLREAADKCVAFGMGVEERADSHPYGPDWSHGFAQATMEAAADIAMYAATSTIPYIDKSRLRAARTAARHLSPLSGLWTQRPAAGAQPPRSHHEW</sequence>
<keyword evidence="2" id="KW-1185">Reference proteome</keyword>